<protein>
    <submittedName>
        <fullName evidence="2">Uncharacterized protein</fullName>
    </submittedName>
</protein>
<evidence type="ECO:0000313" key="2">
    <source>
        <dbReference type="EMBL" id="KAK9100231.1"/>
    </source>
</evidence>
<evidence type="ECO:0000313" key="3">
    <source>
        <dbReference type="Proteomes" id="UP001419268"/>
    </source>
</evidence>
<proteinExistence type="predicted"/>
<dbReference type="SUPFAM" id="SSF53756">
    <property type="entry name" value="UDP-Glycosyltransferase/glycogen phosphorylase"/>
    <property type="match status" value="1"/>
</dbReference>
<dbReference type="EMBL" id="JBBNAG010000010">
    <property type="protein sequence ID" value="KAK9100231.1"/>
    <property type="molecule type" value="Genomic_DNA"/>
</dbReference>
<feature type="region of interest" description="Disordered" evidence="1">
    <location>
        <begin position="1"/>
        <end position="29"/>
    </location>
</feature>
<dbReference type="AlphaFoldDB" id="A0AAP0HXH4"/>
<name>A0AAP0HXH4_9MAGN</name>
<organism evidence="2 3">
    <name type="scientific">Stephania cephalantha</name>
    <dbReference type="NCBI Taxonomy" id="152367"/>
    <lineage>
        <taxon>Eukaryota</taxon>
        <taxon>Viridiplantae</taxon>
        <taxon>Streptophyta</taxon>
        <taxon>Embryophyta</taxon>
        <taxon>Tracheophyta</taxon>
        <taxon>Spermatophyta</taxon>
        <taxon>Magnoliopsida</taxon>
        <taxon>Ranunculales</taxon>
        <taxon>Menispermaceae</taxon>
        <taxon>Menispermoideae</taxon>
        <taxon>Cissampelideae</taxon>
        <taxon>Stephania</taxon>
    </lineage>
</organism>
<feature type="compositionally biased region" description="Basic residues" evidence="1">
    <location>
        <begin position="1"/>
        <end position="16"/>
    </location>
</feature>
<gene>
    <name evidence="2" type="ORF">Scep_023661</name>
</gene>
<accession>A0AAP0HXH4</accession>
<reference evidence="2 3" key="1">
    <citation type="submission" date="2024-01" db="EMBL/GenBank/DDBJ databases">
        <title>Genome assemblies of Stephania.</title>
        <authorList>
            <person name="Yang L."/>
        </authorList>
    </citation>
    <scope>NUCLEOTIDE SEQUENCE [LARGE SCALE GENOMIC DNA]</scope>
    <source>
        <strain evidence="2">JXDWG</strain>
        <tissue evidence="2">Leaf</tissue>
    </source>
</reference>
<sequence>MMSTLCHKHGSMRNKRGFNPQDRTEPGPVLAATRERESFPTVSMSMHIDQLMNARLLVELGVGLEANRVKDAEEMVRKEGLQEKRWPRKEKKEEMARQQTREEVSTIWHMVRATKGLFGAGWRESFSNP</sequence>
<dbReference type="Proteomes" id="UP001419268">
    <property type="component" value="Unassembled WGS sequence"/>
</dbReference>
<comment type="caution">
    <text evidence="2">The sequence shown here is derived from an EMBL/GenBank/DDBJ whole genome shotgun (WGS) entry which is preliminary data.</text>
</comment>
<keyword evidence="3" id="KW-1185">Reference proteome</keyword>
<evidence type="ECO:0000256" key="1">
    <source>
        <dbReference type="SAM" id="MobiDB-lite"/>
    </source>
</evidence>